<reference evidence="4" key="1">
    <citation type="submission" date="2019-06" db="EMBL/GenBank/DDBJ databases">
        <title>Gordonia isolated from sludge of a wastewater treatment plant.</title>
        <authorList>
            <person name="Tamura T."/>
            <person name="Aoyama K."/>
            <person name="Kang Y."/>
            <person name="Saito S."/>
            <person name="Akiyama N."/>
            <person name="Yazawa K."/>
            <person name="Gonoi T."/>
            <person name="Mikami Y."/>
        </authorList>
    </citation>
    <scope>NUCLEOTIDE SEQUENCE [LARGE SCALE GENOMIC DNA]</scope>
    <source>
        <strain evidence="4">NBRC 107697</strain>
    </source>
</reference>
<proteinExistence type="predicted"/>
<feature type="transmembrane region" description="Helical" evidence="1">
    <location>
        <begin position="108"/>
        <end position="125"/>
    </location>
</feature>
<sequence length="237" mass="24844">MAQLTAIDRLHPALIATIIFVIASANLIAHYAHGRLIILVIPTTALLLGAAALISGLHWRDLGATLPQLRAGLPWAAAVVAIVVVVIGVAVAIPPLREFFLEERYRSARTALLAAFVVIPLQTVLPEELLFRGVLQGALMRTWSAPVALSVGAVLFGLWHITSSLNLSGSNQGLRDAVGGGGAGRIAGVVLAVVATTAAGFVFGWLRYKTDSLLPPIALHWAINATGALGAALVWRL</sequence>
<dbReference type="GO" id="GO:0080120">
    <property type="term" value="P:CAAX-box protein maturation"/>
    <property type="evidence" value="ECO:0007669"/>
    <property type="project" value="UniProtKB-ARBA"/>
</dbReference>
<dbReference type="InterPro" id="IPR003675">
    <property type="entry name" value="Rce1/LyrA-like_dom"/>
</dbReference>
<dbReference type="Proteomes" id="UP000444980">
    <property type="component" value="Unassembled WGS sequence"/>
</dbReference>
<feature type="transmembrane region" description="Helical" evidence="1">
    <location>
        <begin position="145"/>
        <end position="165"/>
    </location>
</feature>
<evidence type="ECO:0000259" key="2">
    <source>
        <dbReference type="Pfam" id="PF02517"/>
    </source>
</evidence>
<protein>
    <submittedName>
        <fullName evidence="3">Abortive infection protein</fullName>
    </submittedName>
</protein>
<feature type="transmembrane region" description="Helical" evidence="1">
    <location>
        <begin position="75"/>
        <end position="96"/>
    </location>
</feature>
<dbReference type="PIRSF" id="PIRSF026622">
    <property type="entry name" value="Proteas_026622"/>
    <property type="match status" value="1"/>
</dbReference>
<dbReference type="Pfam" id="PF02517">
    <property type="entry name" value="Rce1-like"/>
    <property type="match status" value="1"/>
</dbReference>
<comment type="caution">
    <text evidence="3">The sequence shown here is derived from an EMBL/GenBank/DDBJ whole genome shotgun (WGS) entry which is preliminary data.</text>
</comment>
<organism evidence="3 4">
    <name type="scientific">Gordonia crocea</name>
    <dbReference type="NCBI Taxonomy" id="589162"/>
    <lineage>
        <taxon>Bacteria</taxon>
        <taxon>Bacillati</taxon>
        <taxon>Actinomycetota</taxon>
        <taxon>Actinomycetes</taxon>
        <taxon>Mycobacteriales</taxon>
        <taxon>Gordoniaceae</taxon>
        <taxon>Gordonia</taxon>
    </lineage>
</organism>
<keyword evidence="1" id="KW-0472">Membrane</keyword>
<keyword evidence="4" id="KW-1185">Reference proteome</keyword>
<dbReference type="InterPro" id="IPR015837">
    <property type="entry name" value="UCP026622_CAAX_protease"/>
</dbReference>
<dbReference type="AlphaFoldDB" id="A0A7I9UYE0"/>
<feature type="transmembrane region" description="Helical" evidence="1">
    <location>
        <begin position="218"/>
        <end position="235"/>
    </location>
</feature>
<feature type="transmembrane region" description="Helical" evidence="1">
    <location>
        <begin position="36"/>
        <end position="55"/>
    </location>
</feature>
<evidence type="ECO:0000256" key="1">
    <source>
        <dbReference type="SAM" id="Phobius"/>
    </source>
</evidence>
<dbReference type="GO" id="GO:0004175">
    <property type="term" value="F:endopeptidase activity"/>
    <property type="evidence" value="ECO:0007669"/>
    <property type="project" value="UniProtKB-ARBA"/>
</dbReference>
<keyword evidence="1" id="KW-0812">Transmembrane</keyword>
<feature type="domain" description="CAAX prenyl protease 2/Lysostaphin resistance protein A-like" evidence="2">
    <location>
        <begin position="112"/>
        <end position="225"/>
    </location>
</feature>
<name>A0A7I9UYE0_9ACTN</name>
<dbReference type="EMBL" id="BJOU01000001">
    <property type="protein sequence ID" value="GED97973.1"/>
    <property type="molecule type" value="Genomic_DNA"/>
</dbReference>
<dbReference type="OrthoDB" id="3291654at2"/>
<accession>A0A7I9UYE0</accession>
<dbReference type="PANTHER" id="PTHR36435:SF1">
    <property type="entry name" value="CAAX AMINO TERMINAL PROTEASE FAMILY PROTEIN"/>
    <property type="match status" value="1"/>
</dbReference>
<gene>
    <name evidence="3" type="ORF">nbrc107697_20120</name>
</gene>
<dbReference type="PANTHER" id="PTHR36435">
    <property type="entry name" value="SLR1288 PROTEIN"/>
    <property type="match status" value="1"/>
</dbReference>
<feature type="transmembrane region" description="Helical" evidence="1">
    <location>
        <begin position="12"/>
        <end position="29"/>
    </location>
</feature>
<keyword evidence="1" id="KW-1133">Transmembrane helix</keyword>
<evidence type="ECO:0000313" key="3">
    <source>
        <dbReference type="EMBL" id="GED97973.1"/>
    </source>
</evidence>
<evidence type="ECO:0000313" key="4">
    <source>
        <dbReference type="Proteomes" id="UP000444980"/>
    </source>
</evidence>
<dbReference type="InterPro" id="IPR052710">
    <property type="entry name" value="CAAX_protease"/>
</dbReference>
<dbReference type="RefSeq" id="WP_161927223.1">
    <property type="nucleotide sequence ID" value="NZ_BJOU01000001.1"/>
</dbReference>
<feature type="transmembrane region" description="Helical" evidence="1">
    <location>
        <begin position="186"/>
        <end position="206"/>
    </location>
</feature>